<dbReference type="SUPFAM" id="SSF48208">
    <property type="entry name" value="Six-hairpin glycosidases"/>
    <property type="match status" value="1"/>
</dbReference>
<name>A0A927IG80_9BACT</name>
<proteinExistence type="predicted"/>
<accession>A0A927IG80</accession>
<feature type="domain" description="Alpha-L-rhamnosidase six-hairpin glycosidase" evidence="1">
    <location>
        <begin position="573"/>
        <end position="921"/>
    </location>
</feature>
<dbReference type="RefSeq" id="WP_191615651.1">
    <property type="nucleotide sequence ID" value="NZ_JACYFG010000006.1"/>
</dbReference>
<evidence type="ECO:0000313" key="3">
    <source>
        <dbReference type="Proteomes" id="UP000622317"/>
    </source>
</evidence>
<dbReference type="Pfam" id="PF17389">
    <property type="entry name" value="Bac_rhamnosid6H"/>
    <property type="match status" value="1"/>
</dbReference>
<dbReference type="Gene3D" id="2.60.120.260">
    <property type="entry name" value="Galactose-binding domain-like"/>
    <property type="match status" value="2"/>
</dbReference>
<evidence type="ECO:0000259" key="1">
    <source>
        <dbReference type="Pfam" id="PF17389"/>
    </source>
</evidence>
<dbReference type="InterPro" id="IPR012341">
    <property type="entry name" value="6hp_glycosidase-like_sf"/>
</dbReference>
<dbReference type="SUPFAM" id="SSF49785">
    <property type="entry name" value="Galactose-binding domain-like"/>
    <property type="match status" value="1"/>
</dbReference>
<sequence>MKGFAFLPSDFGSKRINFLSFRSVESSGHRLFLEKLFRRRTCERARENPRFTTHFCMIKPPPSKFVWYNSHGEGRNRFAHFRRCFELSEVPSHFGLCLFADTAYQLFVNGEFVQFGPARFDIRHPLFDEVDIASKLKKGRNVVAVLVKSFGCKTFKDNSVRGGFIAWGQLSDGNGEAVDFSTSQDSSWKVRKCDAFYAEALKMSFALDAIDIFDQSQALSGWETPNFDDSDWSPVMELQKQDGWGPLKQRTIPFMDLGEVPFRVSRPVNPLSDQEIVHGFSVAGPHFHGEEHIFEGRDNMALGVATWIHSSKNQNVVAGLFWGSYYLNGELCDIGIGVDGLRKNVCLSLKEGWNSFFAVETFIDDCHSFMMALPRSADLKLSPNRKYDDDLAWLRTPILGSTFRDEPFEGKVPIPWDDSFDVDGGWIEVYAEEMDSNPARRSMWDLYAPPFEEVGADELESHVFKISDYPVGFSLFLEFDCMQLVLPRVALSGVAGATVDLAYGEHLSADSSHLEHTIVYQAGDRILAAEDKVEYMTSQPRGTRYMRITVRGAAADVRLDSLVFLSCRYPVDKLGRFECSDSLLNEVWVMCERTQHANMEDVFVDCSGRERGMYLRDTIIQYHNTLAAYGDTMLMGRCMELFGQSPDETGKFRAVYPNKGDYTISDFAIEAIEGYWQYYLNTGDVDRLRTDWPAMLGSIDWFNNLSDEREDGLLDADWPKLKGIKAHYGGLHGDNGVSDALMDKTGPNANLTFPYLQMLGSAAKIARLLGESVQAEAFETRRAMIAENARKLLWNEQKGCFNDNIEGRTQSFHASILAVLAEVATPLQKRSIRRWLETEFKNVFLNGYSPDAGAYFSPAYSFFIFQGLYELGLTKLAESLMREGWGWMLASGAVTTFEFFRTTASHCHAWSANPLCFLSKNALGVSFPAAPDFSHVKIDIQSELDWAKGAYPIPGTKQLIEVDWKRNEEGLIEAVVSAPAGITISWDRSKVLLSQSQGAETAPARGCLTASQRAV</sequence>
<protein>
    <recommendedName>
        <fullName evidence="1">Alpha-L-rhamnosidase six-hairpin glycosidase domain-containing protein</fullName>
    </recommendedName>
</protein>
<dbReference type="Gene3D" id="1.50.10.10">
    <property type="match status" value="1"/>
</dbReference>
<dbReference type="PANTHER" id="PTHR34987:SF4">
    <property type="entry name" value="ALPHA-L-RHAMNOSIDASE C-TERMINAL DOMAIN-CONTAINING PROTEIN"/>
    <property type="match status" value="1"/>
</dbReference>
<dbReference type="InterPro" id="IPR035396">
    <property type="entry name" value="Bac_rhamnosid6H"/>
</dbReference>
<dbReference type="AlphaFoldDB" id="A0A927IG80"/>
<dbReference type="GO" id="GO:0005975">
    <property type="term" value="P:carbohydrate metabolic process"/>
    <property type="evidence" value="ECO:0007669"/>
    <property type="project" value="InterPro"/>
</dbReference>
<dbReference type="InterPro" id="IPR008928">
    <property type="entry name" value="6-hairpin_glycosidase_sf"/>
</dbReference>
<dbReference type="EMBL" id="JACYFG010000006">
    <property type="protein sequence ID" value="MBD5778514.1"/>
    <property type="molecule type" value="Genomic_DNA"/>
</dbReference>
<organism evidence="2 3">
    <name type="scientific">Pelagicoccus enzymogenes</name>
    <dbReference type="NCBI Taxonomy" id="2773457"/>
    <lineage>
        <taxon>Bacteria</taxon>
        <taxon>Pseudomonadati</taxon>
        <taxon>Verrucomicrobiota</taxon>
        <taxon>Opitutia</taxon>
        <taxon>Puniceicoccales</taxon>
        <taxon>Pelagicoccaceae</taxon>
        <taxon>Pelagicoccus</taxon>
    </lineage>
</organism>
<keyword evidence="3" id="KW-1185">Reference proteome</keyword>
<dbReference type="Proteomes" id="UP000622317">
    <property type="component" value="Unassembled WGS sequence"/>
</dbReference>
<dbReference type="PANTHER" id="PTHR34987">
    <property type="entry name" value="C, PUTATIVE (AFU_ORTHOLOGUE AFUA_3G02880)-RELATED"/>
    <property type="match status" value="1"/>
</dbReference>
<comment type="caution">
    <text evidence="2">The sequence shown here is derived from an EMBL/GenBank/DDBJ whole genome shotgun (WGS) entry which is preliminary data.</text>
</comment>
<reference evidence="2" key="1">
    <citation type="submission" date="2020-09" db="EMBL/GenBank/DDBJ databases">
        <title>Pelagicoccus enzymogenes sp. nov. with an EPS production, isolated from marine sediment.</title>
        <authorList>
            <person name="Feng X."/>
        </authorList>
    </citation>
    <scope>NUCLEOTIDE SEQUENCE</scope>
    <source>
        <strain evidence="2">NFK12</strain>
    </source>
</reference>
<gene>
    <name evidence="2" type="ORF">IEN85_03345</name>
</gene>
<dbReference type="Gene3D" id="2.60.420.10">
    <property type="entry name" value="Maltose phosphorylase, domain 3"/>
    <property type="match status" value="1"/>
</dbReference>
<dbReference type="InterPro" id="IPR008979">
    <property type="entry name" value="Galactose-bd-like_sf"/>
</dbReference>
<evidence type="ECO:0000313" key="2">
    <source>
        <dbReference type="EMBL" id="MBD5778514.1"/>
    </source>
</evidence>